<comment type="caution">
    <text evidence="2">The sequence shown here is derived from an EMBL/GenBank/DDBJ whole genome shotgun (WGS) entry which is preliminary data.</text>
</comment>
<evidence type="ECO:0000313" key="3">
    <source>
        <dbReference type="Proteomes" id="UP000295375"/>
    </source>
</evidence>
<feature type="region of interest" description="Disordered" evidence="1">
    <location>
        <begin position="197"/>
        <end position="223"/>
    </location>
</feature>
<gene>
    <name evidence="2" type="ORF">EV696_104158</name>
</gene>
<dbReference type="Proteomes" id="UP000295375">
    <property type="component" value="Unassembled WGS sequence"/>
</dbReference>
<reference evidence="2 3" key="1">
    <citation type="submission" date="2019-03" db="EMBL/GenBank/DDBJ databases">
        <title>Genomic Encyclopedia of Type Strains, Phase IV (KMG-IV): sequencing the most valuable type-strain genomes for metagenomic binning, comparative biology and taxonomic classification.</title>
        <authorList>
            <person name="Goeker M."/>
        </authorList>
    </citation>
    <scope>NUCLEOTIDE SEQUENCE [LARGE SCALE GENOMIC DNA]</scope>
    <source>
        <strain evidence="2 3">DSM 103792</strain>
    </source>
</reference>
<keyword evidence="3" id="KW-1185">Reference proteome</keyword>
<dbReference type="AlphaFoldDB" id="A0A4R6UUJ2"/>
<evidence type="ECO:0000256" key="1">
    <source>
        <dbReference type="SAM" id="MobiDB-lite"/>
    </source>
</evidence>
<sequence>MDGVFEVIFDGRIMPGRDPHEVKAQVGRLFKASPEVIERLFSGNAISIKKDLDYAAALRYVSVMKEAGALARLKQQEGAVAPVKKGSETWTLAPAGETLGGLKSAPPIPRQVDLSQYTLAPVGADVGEKRELTAVDVGDLSEFSIAEVGATLGTPREYIPLPEPDISDLSIAEVGATLVEPSDKPAANVEVPDFGLAEVGATLDTEKKAPPPPPPNTDHLKLG</sequence>
<protein>
    <submittedName>
        <fullName evidence="2">Uncharacterized protein</fullName>
    </submittedName>
</protein>
<dbReference type="EMBL" id="SNYM01000004">
    <property type="protein sequence ID" value="TDQ49453.1"/>
    <property type="molecule type" value="Genomic_DNA"/>
</dbReference>
<dbReference type="OrthoDB" id="9812349at2"/>
<proteinExistence type="predicted"/>
<organism evidence="2 3">
    <name type="scientific">Permianibacter aggregans</name>
    <dbReference type="NCBI Taxonomy" id="1510150"/>
    <lineage>
        <taxon>Bacteria</taxon>
        <taxon>Pseudomonadati</taxon>
        <taxon>Pseudomonadota</taxon>
        <taxon>Gammaproteobacteria</taxon>
        <taxon>Pseudomonadales</taxon>
        <taxon>Pseudomonadaceae</taxon>
        <taxon>Permianibacter</taxon>
    </lineage>
</organism>
<name>A0A4R6UUJ2_9GAMM</name>
<accession>A0A4R6UUJ2</accession>
<evidence type="ECO:0000313" key="2">
    <source>
        <dbReference type="EMBL" id="TDQ49453.1"/>
    </source>
</evidence>
<dbReference type="RefSeq" id="WP_133589061.1">
    <property type="nucleotide sequence ID" value="NZ_CP037953.1"/>
</dbReference>